<dbReference type="Gene3D" id="3.10.450.50">
    <property type="match status" value="1"/>
</dbReference>
<evidence type="ECO:0000313" key="1">
    <source>
        <dbReference type="EMBL" id="GAA0703930.1"/>
    </source>
</evidence>
<reference evidence="1 2" key="1">
    <citation type="journal article" date="2019" name="Int. J. Syst. Evol. Microbiol.">
        <title>The Global Catalogue of Microorganisms (GCM) 10K type strain sequencing project: providing services to taxonomists for standard genome sequencing and annotation.</title>
        <authorList>
            <consortium name="The Broad Institute Genomics Platform"/>
            <consortium name="The Broad Institute Genome Sequencing Center for Infectious Disease"/>
            <person name="Wu L."/>
            <person name="Ma J."/>
        </authorList>
    </citation>
    <scope>NUCLEOTIDE SEQUENCE [LARGE SCALE GENOMIC DNA]</scope>
    <source>
        <strain evidence="1 2">JCM 15421</strain>
    </source>
</reference>
<protein>
    <recommendedName>
        <fullName evidence="3">Nuclear transport factor 2 family protein</fullName>
    </recommendedName>
</protein>
<proteinExistence type="predicted"/>
<dbReference type="PROSITE" id="PS51257">
    <property type="entry name" value="PROKAR_LIPOPROTEIN"/>
    <property type="match status" value="1"/>
</dbReference>
<dbReference type="SUPFAM" id="SSF54427">
    <property type="entry name" value="NTF2-like"/>
    <property type="match status" value="1"/>
</dbReference>
<dbReference type="InterPro" id="IPR032710">
    <property type="entry name" value="NTF2-like_dom_sf"/>
</dbReference>
<evidence type="ECO:0008006" key="3">
    <source>
        <dbReference type="Google" id="ProtNLM"/>
    </source>
</evidence>
<sequence>MRWWTTLACSIFVAACARQSDADAVRAAIMEISRATEAHQSADVLARVSDDFAGNTGEVDRAQLANLLRMQLLANRSIGVRLGGIDVDMSGERATARFDVTLTDASGRWFAERSTTLHFVTGWRRERGAWRCYNASWEQKP</sequence>
<dbReference type="RefSeq" id="WP_343785916.1">
    <property type="nucleotide sequence ID" value="NZ_BAAAEU010000001.1"/>
</dbReference>
<gene>
    <name evidence="1" type="ORF">GCM10009105_00380</name>
</gene>
<dbReference type="Proteomes" id="UP001501523">
    <property type="component" value="Unassembled WGS sequence"/>
</dbReference>
<dbReference type="EMBL" id="BAAAEU010000001">
    <property type="protein sequence ID" value="GAA0703930.1"/>
    <property type="molecule type" value="Genomic_DNA"/>
</dbReference>
<comment type="caution">
    <text evidence="1">The sequence shown here is derived from an EMBL/GenBank/DDBJ whole genome shotgun (WGS) entry which is preliminary data.</text>
</comment>
<accession>A0ABN1IBX6</accession>
<keyword evidence="2" id="KW-1185">Reference proteome</keyword>
<evidence type="ECO:0000313" key="2">
    <source>
        <dbReference type="Proteomes" id="UP001501523"/>
    </source>
</evidence>
<organism evidence="1 2">
    <name type="scientific">Dokdonella soli</name>
    <dbReference type="NCBI Taxonomy" id="529810"/>
    <lineage>
        <taxon>Bacteria</taxon>
        <taxon>Pseudomonadati</taxon>
        <taxon>Pseudomonadota</taxon>
        <taxon>Gammaproteobacteria</taxon>
        <taxon>Lysobacterales</taxon>
        <taxon>Rhodanobacteraceae</taxon>
        <taxon>Dokdonella</taxon>
    </lineage>
</organism>
<name>A0ABN1IBX6_9GAMM</name>